<dbReference type="InterPro" id="IPR056924">
    <property type="entry name" value="SH3_Tf2-1"/>
</dbReference>
<dbReference type="GO" id="GO:0003676">
    <property type="term" value="F:nucleic acid binding"/>
    <property type="evidence" value="ECO:0007669"/>
    <property type="project" value="InterPro"/>
</dbReference>
<dbReference type="SUPFAM" id="SSF53098">
    <property type="entry name" value="Ribonuclease H-like"/>
    <property type="match status" value="1"/>
</dbReference>
<dbReference type="PANTHER" id="PTHR37984:SF5">
    <property type="entry name" value="PROTEIN NYNRIN-LIKE"/>
    <property type="match status" value="1"/>
</dbReference>
<dbReference type="Proteomes" id="UP000265520">
    <property type="component" value="Unassembled WGS sequence"/>
</dbReference>
<evidence type="ECO:0000313" key="2">
    <source>
        <dbReference type="EMBL" id="MCH81138.1"/>
    </source>
</evidence>
<dbReference type="PANTHER" id="PTHR37984">
    <property type="entry name" value="PROTEIN CBG26694"/>
    <property type="match status" value="1"/>
</dbReference>
<accession>A0A392M2B7</accession>
<proteinExistence type="predicted"/>
<organism evidence="2 3">
    <name type="scientific">Trifolium medium</name>
    <dbReference type="NCBI Taxonomy" id="97028"/>
    <lineage>
        <taxon>Eukaryota</taxon>
        <taxon>Viridiplantae</taxon>
        <taxon>Streptophyta</taxon>
        <taxon>Embryophyta</taxon>
        <taxon>Tracheophyta</taxon>
        <taxon>Spermatophyta</taxon>
        <taxon>Magnoliopsida</taxon>
        <taxon>eudicotyledons</taxon>
        <taxon>Gunneridae</taxon>
        <taxon>Pentapetalae</taxon>
        <taxon>rosids</taxon>
        <taxon>fabids</taxon>
        <taxon>Fabales</taxon>
        <taxon>Fabaceae</taxon>
        <taxon>Papilionoideae</taxon>
        <taxon>50 kb inversion clade</taxon>
        <taxon>NPAAA clade</taxon>
        <taxon>Hologalegina</taxon>
        <taxon>IRL clade</taxon>
        <taxon>Trifolieae</taxon>
        <taxon>Trifolium</taxon>
    </lineage>
</organism>
<comment type="caution">
    <text evidence="2">The sequence shown here is derived from an EMBL/GenBank/DDBJ whole genome shotgun (WGS) entry which is preliminary data.</text>
</comment>
<dbReference type="InterPro" id="IPR016197">
    <property type="entry name" value="Chromo-like_dom_sf"/>
</dbReference>
<evidence type="ECO:0000259" key="1">
    <source>
        <dbReference type="Pfam" id="PF24626"/>
    </source>
</evidence>
<dbReference type="AlphaFoldDB" id="A0A392M2B7"/>
<protein>
    <recommendedName>
        <fullName evidence="1">Tf2-1-like SH3-like domain-containing protein</fullName>
    </recommendedName>
</protein>
<evidence type="ECO:0000313" key="3">
    <source>
        <dbReference type="Proteomes" id="UP000265520"/>
    </source>
</evidence>
<reference evidence="2 3" key="1">
    <citation type="journal article" date="2018" name="Front. Plant Sci.">
        <title>Red Clover (Trifolium pratense) and Zigzag Clover (T. medium) - A Picture of Genomic Similarities and Differences.</title>
        <authorList>
            <person name="Dluhosova J."/>
            <person name="Istvanek J."/>
            <person name="Nedelnik J."/>
            <person name="Repkova J."/>
        </authorList>
    </citation>
    <scope>NUCLEOTIDE SEQUENCE [LARGE SCALE GENOMIC DNA]</scope>
    <source>
        <strain evidence="3">cv. 10/8</strain>
        <tissue evidence="2">Leaf</tissue>
    </source>
</reference>
<dbReference type="InterPro" id="IPR012337">
    <property type="entry name" value="RNaseH-like_sf"/>
</dbReference>
<dbReference type="InterPro" id="IPR050951">
    <property type="entry name" value="Retrovirus_Pol_polyprotein"/>
</dbReference>
<dbReference type="Pfam" id="PF24626">
    <property type="entry name" value="SH3_Tf2-1"/>
    <property type="match status" value="1"/>
</dbReference>
<dbReference type="EMBL" id="LXQA010001923">
    <property type="protein sequence ID" value="MCH81138.1"/>
    <property type="molecule type" value="Genomic_DNA"/>
</dbReference>
<sequence length="275" mass="32117">MPSNMVSDRDPIFLNHFWQELFRLSGSKLITAYHPQSETEIVNKAVQQYLRCFVHEEPKRWGQFLHWAEWQYNTSIHSTTGFIRFEIVYGRPPPSLITYIEGASHIQAVDDELYTRSETLDLVKKKLLKAQETMKLYADKKRSPHQFNEKGGHKLTKSFFGPFKLIQQIDDVAFKLELPETSRIHPVFHISKLKPCKGSTEIQFPLPPDSVDNMPLVKPLAILDWKEVEGIRKLLIQWEGLFSEYATWESLEEMLQVYPELHLEDKVCVSKIQGM</sequence>
<dbReference type="Gene3D" id="3.30.420.10">
    <property type="entry name" value="Ribonuclease H-like superfamily/Ribonuclease H"/>
    <property type="match status" value="1"/>
</dbReference>
<feature type="domain" description="Tf2-1-like SH3-like" evidence="1">
    <location>
        <begin position="142"/>
        <end position="196"/>
    </location>
</feature>
<gene>
    <name evidence="2" type="ORF">A2U01_0001919</name>
</gene>
<dbReference type="SUPFAM" id="SSF54160">
    <property type="entry name" value="Chromo domain-like"/>
    <property type="match status" value="1"/>
</dbReference>
<name>A0A392M2B7_9FABA</name>
<keyword evidence="3" id="KW-1185">Reference proteome</keyword>
<dbReference type="InterPro" id="IPR036397">
    <property type="entry name" value="RNaseH_sf"/>
</dbReference>